<evidence type="ECO:0000313" key="1">
    <source>
        <dbReference type="EMBL" id="MCF7568938.1"/>
    </source>
</evidence>
<dbReference type="EMBL" id="JAKKDU010000013">
    <property type="protein sequence ID" value="MCF7568938.1"/>
    <property type="molecule type" value="Genomic_DNA"/>
</dbReference>
<protein>
    <submittedName>
        <fullName evidence="1">Uncharacterized protein</fullName>
    </submittedName>
</protein>
<evidence type="ECO:0000313" key="2">
    <source>
        <dbReference type="Proteomes" id="UP001199795"/>
    </source>
</evidence>
<reference evidence="1" key="1">
    <citation type="submission" date="2022-01" db="EMBL/GenBank/DDBJ databases">
        <title>Draft genome sequence of Sabulilitoribacter arenilitoris KCTC 52401.</title>
        <authorList>
            <person name="Oh J.-S."/>
        </authorList>
    </citation>
    <scope>NUCLEOTIDE SEQUENCE</scope>
    <source>
        <strain evidence="1">HMF6543</strain>
    </source>
</reference>
<accession>A0AAE3EQC5</accession>
<dbReference type="AlphaFoldDB" id="A0AAE3EQC5"/>
<dbReference type="RefSeq" id="WP_237240275.1">
    <property type="nucleotide sequence ID" value="NZ_JAKKDU010000013.1"/>
</dbReference>
<gene>
    <name evidence="1" type="ORF">L3X37_11275</name>
</gene>
<keyword evidence="2" id="KW-1185">Reference proteome</keyword>
<name>A0AAE3EQC5_9FLAO</name>
<organism evidence="1 2">
    <name type="scientific">Wocania arenilitoris</name>
    <dbReference type="NCBI Taxonomy" id="2044858"/>
    <lineage>
        <taxon>Bacteria</taxon>
        <taxon>Pseudomonadati</taxon>
        <taxon>Bacteroidota</taxon>
        <taxon>Flavobacteriia</taxon>
        <taxon>Flavobacteriales</taxon>
        <taxon>Flavobacteriaceae</taxon>
        <taxon>Wocania</taxon>
    </lineage>
</organism>
<dbReference type="Proteomes" id="UP001199795">
    <property type="component" value="Unassembled WGS sequence"/>
</dbReference>
<proteinExistence type="predicted"/>
<sequence length="170" mass="20137">MYDREKIENFQIRMEEIIEKLDKKEAFELITSELNECEDKYLTEFMAPLNFLEYEPVLDWVEQNANRTKNITQDWGHLSASSNFTWQRAEKWLEMGRPLSLIALDATMFCTTRGERLNQSLWMRELNPKLTDNPKLDKIANGLKDYLKKDSVPRTKNVVNRIINDIFEIG</sequence>
<comment type="caution">
    <text evidence="1">The sequence shown here is derived from an EMBL/GenBank/DDBJ whole genome shotgun (WGS) entry which is preliminary data.</text>
</comment>